<sequence length="137" mass="15595">VEKELESAISKAGGILDSNLGDLEKIGWARSSRTDKGVHSLATMISFKMEIPENSWNGDPYGFSLANYINSYLPYDIKVISILPSQRSFDPRKECSLRKYSYLLPAEIIGIQSHSSNEEIDYHLSEFNDILKEFEVW</sequence>
<keyword evidence="3" id="KW-1185">Reference proteome</keyword>
<organism evidence="2 3">
    <name type="scientific">Trifolium medium</name>
    <dbReference type="NCBI Taxonomy" id="97028"/>
    <lineage>
        <taxon>Eukaryota</taxon>
        <taxon>Viridiplantae</taxon>
        <taxon>Streptophyta</taxon>
        <taxon>Embryophyta</taxon>
        <taxon>Tracheophyta</taxon>
        <taxon>Spermatophyta</taxon>
        <taxon>Magnoliopsida</taxon>
        <taxon>eudicotyledons</taxon>
        <taxon>Gunneridae</taxon>
        <taxon>Pentapetalae</taxon>
        <taxon>rosids</taxon>
        <taxon>fabids</taxon>
        <taxon>Fabales</taxon>
        <taxon>Fabaceae</taxon>
        <taxon>Papilionoideae</taxon>
        <taxon>50 kb inversion clade</taxon>
        <taxon>NPAAA clade</taxon>
        <taxon>Hologalegina</taxon>
        <taxon>IRL clade</taxon>
        <taxon>Trifolieae</taxon>
        <taxon>Trifolium</taxon>
    </lineage>
</organism>
<evidence type="ECO:0000313" key="2">
    <source>
        <dbReference type="EMBL" id="MCH88192.1"/>
    </source>
</evidence>
<feature type="non-terminal residue" evidence="2">
    <location>
        <position position="1"/>
    </location>
</feature>
<dbReference type="EMBL" id="LXQA010013683">
    <property type="protein sequence ID" value="MCH88192.1"/>
    <property type="molecule type" value="Genomic_DNA"/>
</dbReference>
<dbReference type="GO" id="GO:0031119">
    <property type="term" value="P:tRNA pseudouridine synthesis"/>
    <property type="evidence" value="ECO:0007669"/>
    <property type="project" value="TreeGrafter"/>
</dbReference>
<dbReference type="Proteomes" id="UP000265520">
    <property type="component" value="Unassembled WGS sequence"/>
</dbReference>
<dbReference type="SUPFAM" id="SSF55120">
    <property type="entry name" value="Pseudouridine synthase"/>
    <property type="match status" value="1"/>
</dbReference>
<dbReference type="InterPro" id="IPR020094">
    <property type="entry name" value="TruA/RsuA/RluB/E/F_N"/>
</dbReference>
<protein>
    <submittedName>
        <fullName evidence="2">tRNA pseudouridine synthase-like</fullName>
    </submittedName>
</protein>
<keyword evidence="1" id="KW-0413">Isomerase</keyword>
<dbReference type="GO" id="GO:0005634">
    <property type="term" value="C:nucleus"/>
    <property type="evidence" value="ECO:0007669"/>
    <property type="project" value="TreeGrafter"/>
</dbReference>
<evidence type="ECO:0000256" key="1">
    <source>
        <dbReference type="ARBA" id="ARBA00023235"/>
    </source>
</evidence>
<dbReference type="InterPro" id="IPR001406">
    <property type="entry name" value="PsdUridine_synth_TruA"/>
</dbReference>
<dbReference type="GO" id="GO:0003723">
    <property type="term" value="F:RNA binding"/>
    <property type="evidence" value="ECO:0007669"/>
    <property type="project" value="InterPro"/>
</dbReference>
<dbReference type="GO" id="GO:0009982">
    <property type="term" value="F:pseudouridine synthase activity"/>
    <property type="evidence" value="ECO:0007669"/>
    <property type="project" value="InterPro"/>
</dbReference>
<dbReference type="InterPro" id="IPR020103">
    <property type="entry name" value="PsdUridine_synth_cat_dom_sf"/>
</dbReference>
<comment type="caution">
    <text evidence="2">The sequence shown here is derived from an EMBL/GenBank/DDBJ whole genome shotgun (WGS) entry which is preliminary data.</text>
</comment>
<name>A0A392MKZ6_9FABA</name>
<dbReference type="GO" id="GO:1990481">
    <property type="term" value="P:mRNA pseudouridine synthesis"/>
    <property type="evidence" value="ECO:0007669"/>
    <property type="project" value="TreeGrafter"/>
</dbReference>
<accession>A0A392MKZ6</accession>
<dbReference type="AlphaFoldDB" id="A0A392MKZ6"/>
<dbReference type="Gene3D" id="3.30.70.580">
    <property type="entry name" value="Pseudouridine synthase I, catalytic domain, N-terminal subdomain"/>
    <property type="match status" value="1"/>
</dbReference>
<evidence type="ECO:0000313" key="3">
    <source>
        <dbReference type="Proteomes" id="UP000265520"/>
    </source>
</evidence>
<dbReference type="PANTHER" id="PTHR11142">
    <property type="entry name" value="PSEUDOURIDYLATE SYNTHASE"/>
    <property type="match status" value="1"/>
</dbReference>
<dbReference type="PANTHER" id="PTHR11142:SF9">
    <property type="entry name" value="TRNA PSEUDOURIDINE SYNTHASE-RELATED"/>
    <property type="match status" value="1"/>
</dbReference>
<proteinExistence type="predicted"/>
<reference evidence="2 3" key="1">
    <citation type="journal article" date="2018" name="Front. Plant Sci.">
        <title>Red Clover (Trifolium pratense) and Zigzag Clover (T. medium) - A Picture of Genomic Similarities and Differences.</title>
        <authorList>
            <person name="Dluhosova J."/>
            <person name="Istvanek J."/>
            <person name="Nedelnik J."/>
            <person name="Repkova J."/>
        </authorList>
    </citation>
    <scope>NUCLEOTIDE SEQUENCE [LARGE SCALE GENOMIC DNA]</scope>
    <source>
        <strain evidence="3">cv. 10/8</strain>
        <tissue evidence="2">Leaf</tissue>
    </source>
</reference>
<gene>
    <name evidence="2" type="ORF">A2U01_0009075</name>
</gene>